<accession>A0A2T7EIE7</accession>
<feature type="region of interest" description="Disordered" evidence="1">
    <location>
        <begin position="29"/>
        <end position="101"/>
    </location>
</feature>
<dbReference type="Proteomes" id="UP000244336">
    <property type="component" value="Chromosome 3"/>
</dbReference>
<feature type="region of interest" description="Disordered" evidence="1">
    <location>
        <begin position="172"/>
        <end position="216"/>
    </location>
</feature>
<evidence type="ECO:0000313" key="2">
    <source>
        <dbReference type="EMBL" id="PUZ67597.1"/>
    </source>
</evidence>
<protein>
    <submittedName>
        <fullName evidence="2">Uncharacterized protein</fullName>
    </submittedName>
</protein>
<dbReference type="EMBL" id="CM009751">
    <property type="protein sequence ID" value="PUZ67597.1"/>
    <property type="molecule type" value="Genomic_DNA"/>
</dbReference>
<name>A0A2T7EIE7_9POAL</name>
<keyword evidence="3" id="KW-1185">Reference proteome</keyword>
<feature type="compositionally biased region" description="Basic residues" evidence="1">
    <location>
        <begin position="207"/>
        <end position="216"/>
    </location>
</feature>
<reference evidence="2 3" key="1">
    <citation type="submission" date="2018-04" db="EMBL/GenBank/DDBJ databases">
        <title>WGS assembly of Panicum hallii var. hallii HAL2.</title>
        <authorList>
            <person name="Lovell J."/>
            <person name="Jenkins J."/>
            <person name="Lowry D."/>
            <person name="Mamidi S."/>
            <person name="Sreedasyam A."/>
            <person name="Weng X."/>
            <person name="Barry K."/>
            <person name="Bonette J."/>
            <person name="Campitelli B."/>
            <person name="Daum C."/>
            <person name="Gordon S."/>
            <person name="Gould B."/>
            <person name="Lipzen A."/>
            <person name="MacQueen A."/>
            <person name="Palacio-Mejia J."/>
            <person name="Plott C."/>
            <person name="Shakirov E."/>
            <person name="Shu S."/>
            <person name="Yoshinaga Y."/>
            <person name="Zane M."/>
            <person name="Rokhsar D."/>
            <person name="Grimwood J."/>
            <person name="Schmutz J."/>
            <person name="Juenger T."/>
        </authorList>
    </citation>
    <scope>NUCLEOTIDE SEQUENCE [LARGE SCALE GENOMIC DNA]</scope>
    <source>
        <strain evidence="3">cv. HAL2</strain>
    </source>
</reference>
<dbReference type="Gramene" id="PUZ67597">
    <property type="protein sequence ID" value="PUZ67597"/>
    <property type="gene ID" value="GQ55_3G448700"/>
</dbReference>
<proteinExistence type="predicted"/>
<dbReference type="AlphaFoldDB" id="A0A2T7EIE7"/>
<organism evidence="2 3">
    <name type="scientific">Panicum hallii var. hallii</name>
    <dbReference type="NCBI Taxonomy" id="1504633"/>
    <lineage>
        <taxon>Eukaryota</taxon>
        <taxon>Viridiplantae</taxon>
        <taxon>Streptophyta</taxon>
        <taxon>Embryophyta</taxon>
        <taxon>Tracheophyta</taxon>
        <taxon>Spermatophyta</taxon>
        <taxon>Magnoliopsida</taxon>
        <taxon>Liliopsida</taxon>
        <taxon>Poales</taxon>
        <taxon>Poaceae</taxon>
        <taxon>PACMAD clade</taxon>
        <taxon>Panicoideae</taxon>
        <taxon>Panicodae</taxon>
        <taxon>Paniceae</taxon>
        <taxon>Panicinae</taxon>
        <taxon>Panicum</taxon>
        <taxon>Panicum sect. Panicum</taxon>
    </lineage>
</organism>
<gene>
    <name evidence="2" type="ORF">GQ55_3G448700</name>
</gene>
<evidence type="ECO:0000313" key="3">
    <source>
        <dbReference type="Proteomes" id="UP000244336"/>
    </source>
</evidence>
<sequence>MFWRLLGAEKRCRRRRIYLTILPLVRSRAAVTPSRRRAQKDQTTPASIGLQPLASARLGSGPGAGAAGHRRRSTAGLPATPAPHSLPSHGPPTTPAMGIQLFDGGGARHRRAAQRSRRPGASGARDAIAYAGAWAPVKSGQSSSAQDKHSTWSITRSLILLLNAKWIQEAPPRATQRWRGHEPPRASSVPRRTTRARAPHREGPAVGHRRLPSSLP</sequence>
<evidence type="ECO:0000256" key="1">
    <source>
        <dbReference type="SAM" id="MobiDB-lite"/>
    </source>
</evidence>